<organism evidence="15 16">
    <name type="scientific">Duganella lactea</name>
    <dbReference type="NCBI Taxonomy" id="2692173"/>
    <lineage>
        <taxon>Bacteria</taxon>
        <taxon>Pseudomonadati</taxon>
        <taxon>Pseudomonadota</taxon>
        <taxon>Betaproteobacteria</taxon>
        <taxon>Burkholderiales</taxon>
        <taxon>Oxalobacteraceae</taxon>
        <taxon>Telluria group</taxon>
        <taxon>Duganella</taxon>
    </lineage>
</organism>
<accession>A0ABW9V941</accession>
<gene>
    <name evidence="15" type="ORF">GTP38_12745</name>
</gene>
<dbReference type="SMART" id="SM00490">
    <property type="entry name" value="HELICc"/>
    <property type="match status" value="1"/>
</dbReference>
<dbReference type="PANTHER" id="PTHR13710:SF105">
    <property type="entry name" value="ATP-DEPENDENT DNA HELICASE Q1"/>
    <property type="match status" value="1"/>
</dbReference>
<keyword evidence="4 15" id="KW-0378">Hydrolase</keyword>
<evidence type="ECO:0000256" key="8">
    <source>
        <dbReference type="ARBA" id="ARBA00023235"/>
    </source>
</evidence>
<dbReference type="InterPro" id="IPR027417">
    <property type="entry name" value="P-loop_NTPase"/>
</dbReference>
<keyword evidence="8" id="KW-0413">Isomerase</keyword>
<dbReference type="PANTHER" id="PTHR13710">
    <property type="entry name" value="DNA HELICASE RECQ FAMILY MEMBER"/>
    <property type="match status" value="1"/>
</dbReference>
<dbReference type="NCBIfam" id="TIGR00614">
    <property type="entry name" value="recQ_fam"/>
    <property type="match status" value="1"/>
</dbReference>
<comment type="caution">
    <text evidence="15">The sequence shown here is derived from an EMBL/GenBank/DDBJ whole genome shotgun (WGS) entry which is preliminary data.</text>
</comment>
<dbReference type="GO" id="GO:0003678">
    <property type="term" value="F:DNA helicase activity"/>
    <property type="evidence" value="ECO:0007669"/>
    <property type="project" value="UniProtKB-EC"/>
</dbReference>
<dbReference type="SUPFAM" id="SSF52540">
    <property type="entry name" value="P-loop containing nucleoside triphosphate hydrolases"/>
    <property type="match status" value="1"/>
</dbReference>
<dbReference type="EC" id="5.6.2.4" evidence="10"/>
<dbReference type="Pfam" id="PF00270">
    <property type="entry name" value="DEAD"/>
    <property type="match status" value="1"/>
</dbReference>
<reference evidence="15 16" key="1">
    <citation type="submission" date="2019-12" db="EMBL/GenBank/DDBJ databases">
        <title>Novel species isolated from a subtropical stream in China.</title>
        <authorList>
            <person name="Lu H."/>
        </authorList>
    </citation>
    <scope>NUCLEOTIDE SEQUENCE [LARGE SCALE GENOMIC DNA]</scope>
    <source>
        <strain evidence="15 16">FT94W</strain>
    </source>
</reference>
<keyword evidence="6" id="KW-0067">ATP-binding</keyword>
<dbReference type="Proteomes" id="UP000449678">
    <property type="component" value="Unassembled WGS sequence"/>
</dbReference>
<comment type="catalytic activity">
    <reaction evidence="9">
        <text>Couples ATP hydrolysis with the unwinding of duplex DNA by translocating in the 3'-5' direction.</text>
        <dbReference type="EC" id="5.6.2.4"/>
    </reaction>
</comment>
<evidence type="ECO:0000313" key="16">
    <source>
        <dbReference type="Proteomes" id="UP000449678"/>
    </source>
</evidence>
<comment type="similarity">
    <text evidence="1">Belongs to the helicase family. RecQ subfamily.</text>
</comment>
<dbReference type="InterPro" id="IPR011545">
    <property type="entry name" value="DEAD/DEAH_box_helicase_dom"/>
</dbReference>
<evidence type="ECO:0000256" key="5">
    <source>
        <dbReference type="ARBA" id="ARBA00022806"/>
    </source>
</evidence>
<evidence type="ECO:0000259" key="13">
    <source>
        <dbReference type="PROSITE" id="PS51192"/>
    </source>
</evidence>
<keyword evidence="5 15" id="KW-0347">Helicase</keyword>
<evidence type="ECO:0000313" key="15">
    <source>
        <dbReference type="EMBL" id="MYM35199.1"/>
    </source>
</evidence>
<evidence type="ECO:0000256" key="4">
    <source>
        <dbReference type="ARBA" id="ARBA00022801"/>
    </source>
</evidence>
<keyword evidence="3" id="KW-0547">Nucleotide-binding</keyword>
<evidence type="ECO:0000256" key="3">
    <source>
        <dbReference type="ARBA" id="ARBA00022741"/>
    </source>
</evidence>
<dbReference type="GO" id="GO:0016787">
    <property type="term" value="F:hydrolase activity"/>
    <property type="evidence" value="ECO:0007669"/>
    <property type="project" value="UniProtKB-KW"/>
</dbReference>
<dbReference type="InterPro" id="IPR002464">
    <property type="entry name" value="DNA/RNA_helicase_DEAH_CS"/>
</dbReference>
<dbReference type="Pfam" id="PF16124">
    <property type="entry name" value="RecQ_Zn_bind"/>
    <property type="match status" value="1"/>
</dbReference>
<protein>
    <recommendedName>
        <fullName evidence="11">ATP-dependent DNA helicase RecQ</fullName>
        <ecNumber evidence="10">5.6.2.4</ecNumber>
    </recommendedName>
    <alternativeName>
        <fullName evidence="12">DNA 3'-5' helicase RecQ</fullName>
    </alternativeName>
</protein>
<feature type="domain" description="Helicase ATP-binding" evidence="13">
    <location>
        <begin position="30"/>
        <end position="199"/>
    </location>
</feature>
<dbReference type="InterPro" id="IPR004589">
    <property type="entry name" value="DNA_helicase_ATP-dep_RecQ"/>
</dbReference>
<keyword evidence="16" id="KW-1185">Reference proteome</keyword>
<evidence type="ECO:0000256" key="11">
    <source>
        <dbReference type="ARBA" id="ARBA00044535"/>
    </source>
</evidence>
<dbReference type="PROSITE" id="PS51194">
    <property type="entry name" value="HELICASE_CTER"/>
    <property type="match status" value="1"/>
</dbReference>
<evidence type="ECO:0000259" key="14">
    <source>
        <dbReference type="PROSITE" id="PS51194"/>
    </source>
</evidence>
<evidence type="ECO:0000256" key="2">
    <source>
        <dbReference type="ARBA" id="ARBA00022723"/>
    </source>
</evidence>
<sequence length="442" mass="48894">MATSLNTQIDRLLRKVFGIAALRDGQRRVIDSVLTGRDTLAVMPTGSGKSLCYQLPARLMPGVTVVVSPLISLMKDQAEKLEEAGIASAAQVNSSLSRAEELEALDAIEHAGKDIIFCTPERLATAEFRELLRQSNIALVVIDEAHCISQWGHDFRPAYLDIGAALEALGQPQVLALTATATDDVIADIRVQLARPRLRVVNTGIYRPNLQYRVRQVTNPDEKNATLLELVRDTPGVGIVYAATVKAVKEACQLLADAGESVTLYHGRLKSAERSENQNLFMNGERRVMVATNAFGMGIDKTDTRFVIHLQVPGNLEAYYQESGRAGRDGEDAECTLLYYHDDTRLQKFFLMKSKAPDEKHELDREKLERMIRYAQSGFCRWKLLLDYFGDLAPGFERCCRCDNCRTPPAISGDDFKQQELGNLGLVEVVVGDQHQAGVAAV</sequence>
<dbReference type="Pfam" id="PF00271">
    <property type="entry name" value="Helicase_C"/>
    <property type="match status" value="1"/>
</dbReference>
<dbReference type="Gene3D" id="3.40.50.300">
    <property type="entry name" value="P-loop containing nucleotide triphosphate hydrolases"/>
    <property type="match status" value="2"/>
</dbReference>
<dbReference type="InterPro" id="IPR014001">
    <property type="entry name" value="Helicase_ATP-bd"/>
</dbReference>
<dbReference type="PROSITE" id="PS00690">
    <property type="entry name" value="DEAH_ATP_HELICASE"/>
    <property type="match status" value="1"/>
</dbReference>
<dbReference type="CDD" id="cd17920">
    <property type="entry name" value="DEXHc_RecQ"/>
    <property type="match status" value="1"/>
</dbReference>
<feature type="domain" description="Helicase C-terminal" evidence="14">
    <location>
        <begin position="226"/>
        <end position="372"/>
    </location>
</feature>
<evidence type="ECO:0000256" key="12">
    <source>
        <dbReference type="ARBA" id="ARBA00044550"/>
    </source>
</evidence>
<dbReference type="PROSITE" id="PS51192">
    <property type="entry name" value="HELICASE_ATP_BIND_1"/>
    <property type="match status" value="1"/>
</dbReference>
<evidence type="ECO:0000256" key="1">
    <source>
        <dbReference type="ARBA" id="ARBA00005446"/>
    </source>
</evidence>
<evidence type="ECO:0000256" key="9">
    <source>
        <dbReference type="ARBA" id="ARBA00034617"/>
    </source>
</evidence>
<dbReference type="InterPro" id="IPR001650">
    <property type="entry name" value="Helicase_C-like"/>
</dbReference>
<proteinExistence type="inferred from homology"/>
<evidence type="ECO:0000256" key="6">
    <source>
        <dbReference type="ARBA" id="ARBA00022840"/>
    </source>
</evidence>
<dbReference type="SMART" id="SM00487">
    <property type="entry name" value="DEXDc"/>
    <property type="match status" value="1"/>
</dbReference>
<dbReference type="InterPro" id="IPR032284">
    <property type="entry name" value="RecQ_Zn-bd"/>
</dbReference>
<keyword evidence="2" id="KW-0479">Metal-binding</keyword>
<dbReference type="RefSeq" id="WP_160990577.1">
    <property type="nucleotide sequence ID" value="NZ_WWCO01000007.1"/>
</dbReference>
<name>A0ABW9V941_9BURK</name>
<keyword evidence="7" id="KW-0238">DNA-binding</keyword>
<dbReference type="EMBL" id="WWCO01000007">
    <property type="protein sequence ID" value="MYM35199.1"/>
    <property type="molecule type" value="Genomic_DNA"/>
</dbReference>
<evidence type="ECO:0000256" key="7">
    <source>
        <dbReference type="ARBA" id="ARBA00023125"/>
    </source>
</evidence>
<evidence type="ECO:0000256" key="10">
    <source>
        <dbReference type="ARBA" id="ARBA00034808"/>
    </source>
</evidence>